<evidence type="ECO:0000256" key="1">
    <source>
        <dbReference type="SAM" id="MobiDB-lite"/>
    </source>
</evidence>
<accession>A0A0C3LIW8</accession>
<keyword evidence="3" id="KW-1185">Reference proteome</keyword>
<feature type="compositionally biased region" description="Low complexity" evidence="1">
    <location>
        <begin position="99"/>
        <end position="113"/>
    </location>
</feature>
<dbReference type="PANTHER" id="PTHR16537">
    <property type="entry name" value="SJOEGREN SYNDROME/SCLERODERMA AUTOANTIGEN 1"/>
    <property type="match status" value="1"/>
</dbReference>
<evidence type="ECO:0000313" key="3">
    <source>
        <dbReference type="Proteomes" id="UP000054248"/>
    </source>
</evidence>
<evidence type="ECO:0008006" key="4">
    <source>
        <dbReference type="Google" id="ProtNLM"/>
    </source>
</evidence>
<dbReference type="AlphaFoldDB" id="A0A0C3LIW8"/>
<protein>
    <recommendedName>
        <fullName evidence="4">Sjogrens syndrome scleroderma autoantigen 1 family protein</fullName>
    </recommendedName>
</protein>
<proteinExistence type="predicted"/>
<dbReference type="Pfam" id="PF06677">
    <property type="entry name" value="Auto_anti-p27"/>
    <property type="match status" value="2"/>
</dbReference>
<name>A0A0C3LIW8_9AGAM</name>
<feature type="region of interest" description="Disordered" evidence="1">
    <location>
        <begin position="50"/>
        <end position="124"/>
    </location>
</feature>
<dbReference type="PANTHER" id="PTHR16537:SF1">
    <property type="entry name" value="PROTEIN ZNRD2"/>
    <property type="match status" value="1"/>
</dbReference>
<feature type="region of interest" description="Disordered" evidence="1">
    <location>
        <begin position="234"/>
        <end position="278"/>
    </location>
</feature>
<feature type="compositionally biased region" description="Polar residues" evidence="1">
    <location>
        <begin position="54"/>
        <end position="92"/>
    </location>
</feature>
<dbReference type="Proteomes" id="UP000054248">
    <property type="component" value="Unassembled WGS sequence"/>
</dbReference>
<dbReference type="EMBL" id="KN822945">
    <property type="protein sequence ID" value="KIO33953.1"/>
    <property type="molecule type" value="Genomic_DNA"/>
</dbReference>
<gene>
    <name evidence="2" type="ORF">M407DRAFT_166001</name>
</gene>
<reference evidence="2 3" key="1">
    <citation type="submission" date="2014-04" db="EMBL/GenBank/DDBJ databases">
        <authorList>
            <consortium name="DOE Joint Genome Institute"/>
            <person name="Kuo A."/>
            <person name="Girlanda M."/>
            <person name="Perotto S."/>
            <person name="Kohler A."/>
            <person name="Nagy L.G."/>
            <person name="Floudas D."/>
            <person name="Copeland A."/>
            <person name="Barry K.W."/>
            <person name="Cichocki N."/>
            <person name="Veneault-Fourrey C."/>
            <person name="LaButti K."/>
            <person name="Lindquist E.A."/>
            <person name="Lipzen A."/>
            <person name="Lundell T."/>
            <person name="Morin E."/>
            <person name="Murat C."/>
            <person name="Sun H."/>
            <person name="Tunlid A."/>
            <person name="Henrissat B."/>
            <person name="Grigoriev I.V."/>
            <person name="Hibbett D.S."/>
            <person name="Martin F."/>
            <person name="Nordberg H.P."/>
            <person name="Cantor M.N."/>
            <person name="Hua S.X."/>
        </authorList>
    </citation>
    <scope>NUCLEOTIDE SEQUENCE [LARGE SCALE GENOMIC DNA]</scope>
    <source>
        <strain evidence="2 3">MUT 4182</strain>
    </source>
</reference>
<evidence type="ECO:0000313" key="2">
    <source>
        <dbReference type="EMBL" id="KIO33953.1"/>
    </source>
</evidence>
<sequence>MSSFSQATKLLGDYMLKGWIMTDEGCRVEGCNVPIMLSRDRTQRICVVHDLQPDSGSSQVTPSRALQDTSEDVNPSRASSHSRAESVASQDAQLDKSRPSTAATPPTPLSNAPETFALPEPSEETLRRRAQSDLASQRIGRKMLQGYAMLGEECLNPDCIGVPLVRPPTRDGAKDPRMECVICENVYMESRDPRGFTTLKLVEPSLTAASSAGNSASGISGAINSSQPLVTATGAKKHAATLGSSEANKSAKPKEKGVIGTSSEMEKPGKTRNTTFTSSNVSTLQDVLGSVDRSLAALSSRLDTLSKCDPSVSNASSFGDIAKQMNALLETRQAVRREMDASE</sequence>
<reference evidence="3" key="2">
    <citation type="submission" date="2015-01" db="EMBL/GenBank/DDBJ databases">
        <title>Evolutionary Origins and Diversification of the Mycorrhizal Mutualists.</title>
        <authorList>
            <consortium name="DOE Joint Genome Institute"/>
            <consortium name="Mycorrhizal Genomics Consortium"/>
            <person name="Kohler A."/>
            <person name="Kuo A."/>
            <person name="Nagy L.G."/>
            <person name="Floudas D."/>
            <person name="Copeland A."/>
            <person name="Barry K.W."/>
            <person name="Cichocki N."/>
            <person name="Veneault-Fourrey C."/>
            <person name="LaButti K."/>
            <person name="Lindquist E.A."/>
            <person name="Lipzen A."/>
            <person name="Lundell T."/>
            <person name="Morin E."/>
            <person name="Murat C."/>
            <person name="Riley R."/>
            <person name="Ohm R."/>
            <person name="Sun H."/>
            <person name="Tunlid A."/>
            <person name="Henrissat B."/>
            <person name="Grigoriev I.V."/>
            <person name="Hibbett D.S."/>
            <person name="Martin F."/>
        </authorList>
    </citation>
    <scope>NUCLEOTIDE SEQUENCE [LARGE SCALE GENOMIC DNA]</scope>
    <source>
        <strain evidence="3">MUT 4182</strain>
    </source>
</reference>
<dbReference type="InterPro" id="IPR051888">
    <property type="entry name" value="UPF0148_domain"/>
</dbReference>
<dbReference type="HOGENOM" id="CLU_069689_0_0_1"/>
<organism evidence="2 3">
    <name type="scientific">Tulasnella calospora MUT 4182</name>
    <dbReference type="NCBI Taxonomy" id="1051891"/>
    <lineage>
        <taxon>Eukaryota</taxon>
        <taxon>Fungi</taxon>
        <taxon>Dikarya</taxon>
        <taxon>Basidiomycota</taxon>
        <taxon>Agaricomycotina</taxon>
        <taxon>Agaricomycetes</taxon>
        <taxon>Cantharellales</taxon>
        <taxon>Tulasnellaceae</taxon>
        <taxon>Tulasnella</taxon>
    </lineage>
</organism>
<dbReference type="STRING" id="1051891.A0A0C3LIW8"/>
<dbReference type="InterPro" id="IPR009563">
    <property type="entry name" value="SSSCA1"/>
</dbReference>
<dbReference type="OrthoDB" id="28939at2759"/>